<organism evidence="3 4">
    <name type="scientific">Alloprevotella tannerae</name>
    <dbReference type="NCBI Taxonomy" id="76122"/>
    <lineage>
        <taxon>Bacteria</taxon>
        <taxon>Pseudomonadati</taxon>
        <taxon>Bacteroidota</taxon>
        <taxon>Bacteroidia</taxon>
        <taxon>Bacteroidales</taxon>
        <taxon>Prevotellaceae</taxon>
        <taxon>Alloprevotella</taxon>
    </lineage>
</organism>
<dbReference type="InterPro" id="IPR036116">
    <property type="entry name" value="FN3_sf"/>
</dbReference>
<reference evidence="3" key="1">
    <citation type="submission" date="2020-04" db="EMBL/GenBank/DDBJ databases">
        <title>Deep metagenomics examines the oral microbiome during advanced dental caries in children, revealing novel taxa and co-occurrences with host molecules.</title>
        <authorList>
            <person name="Baker J.L."/>
            <person name="Morton J.T."/>
            <person name="Dinis M."/>
            <person name="Alvarez R."/>
            <person name="Tran N.C."/>
            <person name="Knight R."/>
            <person name="Edlund A."/>
        </authorList>
    </citation>
    <scope>NUCLEOTIDE SEQUENCE</scope>
    <source>
        <strain evidence="3">JCVI_34_bin.1</strain>
    </source>
</reference>
<dbReference type="InterPro" id="IPR026444">
    <property type="entry name" value="Secre_tail"/>
</dbReference>
<dbReference type="Gene3D" id="2.60.120.200">
    <property type="match status" value="1"/>
</dbReference>
<feature type="domain" description="Fibronectin type-III" evidence="2">
    <location>
        <begin position="405"/>
        <end position="486"/>
    </location>
</feature>
<dbReference type="SUPFAM" id="SSF49265">
    <property type="entry name" value="Fibronectin type III"/>
    <property type="match status" value="1"/>
</dbReference>
<dbReference type="AlphaFoldDB" id="A0A929WZR4"/>
<dbReference type="Gene3D" id="2.60.40.10">
    <property type="entry name" value="Immunoglobulins"/>
    <property type="match status" value="3"/>
</dbReference>
<keyword evidence="1" id="KW-0732">Signal</keyword>
<name>A0A929WZR4_9BACT</name>
<dbReference type="NCBIfam" id="TIGR04183">
    <property type="entry name" value="Por_Secre_tail"/>
    <property type="match status" value="1"/>
</dbReference>
<feature type="chain" id="PRO_5038071936" evidence="1">
    <location>
        <begin position="24"/>
        <end position="1036"/>
    </location>
</feature>
<dbReference type="Proteomes" id="UP000704068">
    <property type="component" value="Unassembled WGS sequence"/>
</dbReference>
<gene>
    <name evidence="3" type="ORF">HXK21_03335</name>
</gene>
<protein>
    <submittedName>
        <fullName evidence="3">T9SS type A sorting domain-containing protein</fullName>
    </submittedName>
</protein>
<dbReference type="NCBIfam" id="NF038128">
    <property type="entry name" value="choice_anch_J"/>
    <property type="match status" value="1"/>
</dbReference>
<evidence type="ECO:0000256" key="1">
    <source>
        <dbReference type="SAM" id="SignalP"/>
    </source>
</evidence>
<evidence type="ECO:0000313" key="4">
    <source>
        <dbReference type="Proteomes" id="UP000704068"/>
    </source>
</evidence>
<feature type="domain" description="Fibronectin type-III" evidence="2">
    <location>
        <begin position="305"/>
        <end position="391"/>
    </location>
</feature>
<dbReference type="CDD" id="cd00063">
    <property type="entry name" value="FN3"/>
    <property type="match status" value="1"/>
</dbReference>
<evidence type="ECO:0000313" key="3">
    <source>
        <dbReference type="EMBL" id="MBF0970063.1"/>
    </source>
</evidence>
<comment type="caution">
    <text evidence="3">The sequence shown here is derived from an EMBL/GenBank/DDBJ whole genome shotgun (WGS) entry which is preliminary data.</text>
</comment>
<proteinExistence type="predicted"/>
<evidence type="ECO:0000259" key="2">
    <source>
        <dbReference type="SMART" id="SM00060"/>
    </source>
</evidence>
<dbReference type="SMART" id="SM00060">
    <property type="entry name" value="FN3"/>
    <property type="match status" value="2"/>
</dbReference>
<sequence>MKRTLLLLLPMLLGAGSPSCAQAQQTSTYKHKALIYDVADGEAAVYGYLRYDTKYRTNGLTTFRTNTPSTYSLIKDYGNIPGKTPIFTAGTYVGKDYLAYETTLYANVLMPYAFSVIDPSTGACERKSVFPEGAPILIMDEMTYDPKTDRIFGVHYDTDRFTTDLYEVNRTTYAINKVAVINDALFTLSAENGYLYAIISDEAFTKSTLVRIDEKSIDAGKQTCTMVNVSPAEGTGISIGNYSQSMEFDKTTHRLWWTAQAADGKAYLIELNPETGKAITQTQIDGDLQLLSMAIPYQYVAEEAPSYVRNLTVKAGEFGASNATLTWTTPNTDYSNKSLASIDGIRIYRNDQLVQTVSTTEKGKSMDWTDTGLAEGNYIYKVVPYNQKGDGIYKEASAFVGEDVPGAPVNVQLTTNDTKGTITWSEPAMGANKGYYDKATLTYDVVRMPDNVTIAAKTTTRSVEDQVTVHAGYSYVVTAYSKKGKGLSATSNTVAYGSSGSIPFISDLKTKDEVDRWTVLDNNNDGMTWKFDPTTSSAFYDRSEKNADDWLVSPPLSFNKEKKYQLRYTYSTANWVNPDDHKPVMEKMKVFYGTTPTAAGLTTMIVDLKEFHTASETYYYGKNTFSVDASGNGHVAFQACSDAMHGRIYLKDVSLREYSEKDLSLKDLSGSATANCGVEQVFVATISNEGSKAVSNYTVQLINADTNEELASAAGVAVAPDATGTVLIKWIPATEGDINVSARVILEGDTYPKDNTFASSIKVKVAAKGASKWLTINTDESYGWYSPFFVSMPYSQAQCLYMEDEIQKKDISFVAMQVKYNGKAKNEFTFPARIYMKKTNRTDLISDDNDYIGVFEEGDWTKVFDGNITISGQKEGEDLQIKFDTPFYYTGGNLNMKFEALAGGKRLMPNQHPEWHLKEIVGKPRTAHYDGQTSNIKESEIFPSPYVPFMMLEYKDGNISGMLSIGGEGLNIYQNGNVLYLSSVCDKIDLFSTSGALVGTANHTDRLQLTSLSSGVYVLKVNKKGHVQTLKIVLKR</sequence>
<dbReference type="RefSeq" id="WP_303763266.1">
    <property type="nucleotide sequence ID" value="NZ_JABZGR010000006.1"/>
</dbReference>
<dbReference type="InterPro" id="IPR013783">
    <property type="entry name" value="Ig-like_fold"/>
</dbReference>
<accession>A0A929WZR4</accession>
<feature type="signal peptide" evidence="1">
    <location>
        <begin position="1"/>
        <end position="23"/>
    </location>
</feature>
<dbReference type="InterPro" id="IPR003961">
    <property type="entry name" value="FN3_dom"/>
</dbReference>
<dbReference type="EMBL" id="JABZGR010000006">
    <property type="protein sequence ID" value="MBF0970063.1"/>
    <property type="molecule type" value="Genomic_DNA"/>
</dbReference>